<evidence type="ECO:0000256" key="4">
    <source>
        <dbReference type="ARBA" id="ARBA00022679"/>
    </source>
</evidence>
<feature type="region of interest" description="Disordered" evidence="10">
    <location>
        <begin position="65"/>
        <end position="84"/>
    </location>
</feature>
<dbReference type="Gene3D" id="3.40.50.170">
    <property type="entry name" value="Formyl transferase, N-terminal domain"/>
    <property type="match status" value="1"/>
</dbReference>
<comment type="similarity">
    <text evidence="6">Belongs to the GART family.</text>
</comment>
<keyword evidence="13" id="KW-1185">Reference proteome</keyword>
<accession>A0A9P4Q3M5</accession>
<dbReference type="GO" id="GO:0004644">
    <property type="term" value="F:phosphoribosylglycinamide formyltransferase activity"/>
    <property type="evidence" value="ECO:0007669"/>
    <property type="project" value="UniProtKB-EC"/>
</dbReference>
<dbReference type="Proteomes" id="UP000799441">
    <property type="component" value="Unassembled WGS sequence"/>
</dbReference>
<evidence type="ECO:0000256" key="7">
    <source>
        <dbReference type="ARBA" id="ARBA00041324"/>
    </source>
</evidence>
<comment type="catalytic activity">
    <reaction evidence="9">
        <text>N(1)-(5-phospho-beta-D-ribosyl)glycinamide + (6R)-10-formyltetrahydrofolate = N(2)-formyl-N(1)-(5-phospho-beta-D-ribosyl)glycinamide + (6S)-5,6,7,8-tetrahydrofolate + H(+)</text>
        <dbReference type="Rhea" id="RHEA:15053"/>
        <dbReference type="ChEBI" id="CHEBI:15378"/>
        <dbReference type="ChEBI" id="CHEBI:57453"/>
        <dbReference type="ChEBI" id="CHEBI:143788"/>
        <dbReference type="ChEBI" id="CHEBI:147286"/>
        <dbReference type="ChEBI" id="CHEBI:195366"/>
        <dbReference type="EC" id="2.1.2.2"/>
    </reaction>
</comment>
<keyword evidence="5" id="KW-0658">Purine biosynthesis</keyword>
<sequence length="224" mass="24307">MSEQDKTRVTVLISGTGSNLQALIDACGSGQIPDAAIVRVVSDRKNVRGLERAEQAGIPTATHGILPYKQKHPHPEDSKKMSDEARSAYDTELARIVLADRPEMVVCAGFMRILTPSFLGPLQQASVPIINLHPALHGDLTGAGCIERAWEEYQAGERKSSGVMIHHVIADVDMGEPIVQRVVEMEGCSTVEDFQQRVHASEHPLIVEGTTVIVQKIRASKTGS</sequence>
<organism evidence="12 13">
    <name type="scientific">Polychaeton citri CBS 116435</name>
    <dbReference type="NCBI Taxonomy" id="1314669"/>
    <lineage>
        <taxon>Eukaryota</taxon>
        <taxon>Fungi</taxon>
        <taxon>Dikarya</taxon>
        <taxon>Ascomycota</taxon>
        <taxon>Pezizomycotina</taxon>
        <taxon>Dothideomycetes</taxon>
        <taxon>Dothideomycetidae</taxon>
        <taxon>Capnodiales</taxon>
        <taxon>Capnodiaceae</taxon>
        <taxon>Polychaeton</taxon>
    </lineage>
</organism>
<dbReference type="GO" id="GO:0005737">
    <property type="term" value="C:cytoplasm"/>
    <property type="evidence" value="ECO:0007669"/>
    <property type="project" value="TreeGrafter"/>
</dbReference>
<comment type="caution">
    <text evidence="12">The sequence shown here is derived from an EMBL/GenBank/DDBJ whole genome shotgun (WGS) entry which is preliminary data.</text>
</comment>
<dbReference type="InterPro" id="IPR002376">
    <property type="entry name" value="Formyl_transf_N"/>
</dbReference>
<dbReference type="NCBIfam" id="TIGR00639">
    <property type="entry name" value="PurN"/>
    <property type="match status" value="1"/>
</dbReference>
<keyword evidence="4" id="KW-0808">Transferase</keyword>
<evidence type="ECO:0000313" key="13">
    <source>
        <dbReference type="Proteomes" id="UP000799441"/>
    </source>
</evidence>
<dbReference type="InterPro" id="IPR004607">
    <property type="entry name" value="GART"/>
</dbReference>
<evidence type="ECO:0000256" key="9">
    <source>
        <dbReference type="ARBA" id="ARBA00047664"/>
    </source>
</evidence>
<feature type="domain" description="Formyl transferase N-terminal" evidence="11">
    <location>
        <begin position="8"/>
        <end position="208"/>
    </location>
</feature>
<dbReference type="AlphaFoldDB" id="A0A9P4Q3M5"/>
<evidence type="ECO:0000256" key="1">
    <source>
        <dbReference type="ARBA" id="ARBA00005054"/>
    </source>
</evidence>
<evidence type="ECO:0000313" key="12">
    <source>
        <dbReference type="EMBL" id="KAF2719988.1"/>
    </source>
</evidence>
<reference evidence="12" key="1">
    <citation type="journal article" date="2020" name="Stud. Mycol.">
        <title>101 Dothideomycetes genomes: a test case for predicting lifestyles and emergence of pathogens.</title>
        <authorList>
            <person name="Haridas S."/>
            <person name="Albert R."/>
            <person name="Binder M."/>
            <person name="Bloem J."/>
            <person name="Labutti K."/>
            <person name="Salamov A."/>
            <person name="Andreopoulos B."/>
            <person name="Baker S."/>
            <person name="Barry K."/>
            <person name="Bills G."/>
            <person name="Bluhm B."/>
            <person name="Cannon C."/>
            <person name="Castanera R."/>
            <person name="Culley D."/>
            <person name="Daum C."/>
            <person name="Ezra D."/>
            <person name="Gonzalez J."/>
            <person name="Henrissat B."/>
            <person name="Kuo A."/>
            <person name="Liang C."/>
            <person name="Lipzen A."/>
            <person name="Lutzoni F."/>
            <person name="Magnuson J."/>
            <person name="Mondo S."/>
            <person name="Nolan M."/>
            <person name="Ohm R."/>
            <person name="Pangilinan J."/>
            <person name="Park H.-J."/>
            <person name="Ramirez L."/>
            <person name="Alfaro M."/>
            <person name="Sun H."/>
            <person name="Tritt A."/>
            <person name="Yoshinaga Y."/>
            <person name="Zwiers L.-H."/>
            <person name="Turgeon B."/>
            <person name="Goodwin S."/>
            <person name="Spatafora J."/>
            <person name="Crous P."/>
            <person name="Grigoriev I."/>
        </authorList>
    </citation>
    <scope>NUCLEOTIDE SEQUENCE</scope>
    <source>
        <strain evidence="12">CBS 116435</strain>
    </source>
</reference>
<evidence type="ECO:0000256" key="3">
    <source>
        <dbReference type="ARBA" id="ARBA00022076"/>
    </source>
</evidence>
<dbReference type="GO" id="GO:0006189">
    <property type="term" value="P:'de novo' IMP biosynthetic process"/>
    <property type="evidence" value="ECO:0007669"/>
    <property type="project" value="InterPro"/>
</dbReference>
<comment type="pathway">
    <text evidence="1">Purine metabolism; IMP biosynthesis via de novo pathway; N(2)-formyl-N(1)-(5-phospho-D-ribosyl)glycinamide from N(1)-(5-phospho-D-ribosyl)glycinamide (10-formyl THF route): step 1/1.</text>
</comment>
<dbReference type="Pfam" id="PF00551">
    <property type="entry name" value="Formyl_trans_N"/>
    <property type="match status" value="1"/>
</dbReference>
<dbReference type="PANTHER" id="PTHR43369:SF2">
    <property type="entry name" value="PHOSPHORIBOSYLGLYCINAMIDE FORMYLTRANSFERASE"/>
    <property type="match status" value="1"/>
</dbReference>
<name>A0A9P4Q3M5_9PEZI</name>
<dbReference type="InterPro" id="IPR036477">
    <property type="entry name" value="Formyl_transf_N_sf"/>
</dbReference>
<evidence type="ECO:0000256" key="10">
    <source>
        <dbReference type="SAM" id="MobiDB-lite"/>
    </source>
</evidence>
<dbReference type="SUPFAM" id="SSF53328">
    <property type="entry name" value="Formyltransferase"/>
    <property type="match status" value="1"/>
</dbReference>
<dbReference type="EC" id="2.1.2.2" evidence="2"/>
<dbReference type="PANTHER" id="PTHR43369">
    <property type="entry name" value="PHOSPHORIBOSYLGLYCINAMIDE FORMYLTRANSFERASE"/>
    <property type="match status" value="1"/>
</dbReference>
<evidence type="ECO:0000256" key="5">
    <source>
        <dbReference type="ARBA" id="ARBA00022755"/>
    </source>
</evidence>
<dbReference type="OrthoDB" id="5575075at2759"/>
<dbReference type="FunFam" id="3.40.50.170:FF:000009">
    <property type="entry name" value="Phosphoribosylglycinamide formyltransferase (Eurofung)"/>
    <property type="match status" value="1"/>
</dbReference>
<feature type="compositionally biased region" description="Basic and acidic residues" evidence="10">
    <location>
        <begin position="73"/>
        <end position="84"/>
    </location>
</feature>
<gene>
    <name evidence="12" type="ORF">K431DRAFT_101630</name>
</gene>
<protein>
    <recommendedName>
        <fullName evidence="3">Phosphoribosylglycinamide formyltransferase</fullName>
        <ecNumber evidence="2">2.1.2.2</ecNumber>
    </recommendedName>
    <alternativeName>
        <fullName evidence="8">5'-phosphoribosylglycinamide transformylase</fullName>
    </alternativeName>
    <alternativeName>
        <fullName evidence="7">GAR transformylase</fullName>
    </alternativeName>
</protein>
<evidence type="ECO:0000256" key="2">
    <source>
        <dbReference type="ARBA" id="ARBA00012254"/>
    </source>
</evidence>
<dbReference type="HAMAP" id="MF_01930">
    <property type="entry name" value="PurN"/>
    <property type="match status" value="1"/>
</dbReference>
<evidence type="ECO:0000259" key="11">
    <source>
        <dbReference type="Pfam" id="PF00551"/>
    </source>
</evidence>
<evidence type="ECO:0000256" key="6">
    <source>
        <dbReference type="ARBA" id="ARBA00038440"/>
    </source>
</evidence>
<evidence type="ECO:0000256" key="8">
    <source>
        <dbReference type="ARBA" id="ARBA00041682"/>
    </source>
</evidence>
<dbReference type="EMBL" id="MU003804">
    <property type="protein sequence ID" value="KAF2719988.1"/>
    <property type="molecule type" value="Genomic_DNA"/>
</dbReference>
<proteinExistence type="inferred from homology"/>